<reference evidence="3" key="1">
    <citation type="journal article" date="2016" name="Sci. Rep.">
        <title>Molecular characterization of firefly nuptial gifts: a multi-omics approach sheds light on postcopulatory sexual selection.</title>
        <authorList>
            <person name="Al-Wathiqui N."/>
            <person name="Fallon T.R."/>
            <person name="South A."/>
            <person name="Weng J.K."/>
            <person name="Lewis S.M."/>
        </authorList>
    </citation>
    <scope>NUCLEOTIDE SEQUENCE</scope>
</reference>
<dbReference type="PANTHER" id="PTHR43107:SF22">
    <property type="entry name" value="VERY LONG-CHAIN ACYL-COA SYNTHETASE"/>
    <property type="match status" value="1"/>
</dbReference>
<evidence type="ECO:0008006" key="4">
    <source>
        <dbReference type="Google" id="ProtNLM"/>
    </source>
</evidence>
<keyword evidence="2" id="KW-0436">Ligase</keyword>
<dbReference type="GO" id="GO:0044539">
    <property type="term" value="P:long-chain fatty acid import into cell"/>
    <property type="evidence" value="ECO:0007669"/>
    <property type="project" value="TreeGrafter"/>
</dbReference>
<protein>
    <recommendedName>
        <fullName evidence="4">AMP-dependent synthetase/ligase domain-containing protein</fullName>
    </recommendedName>
</protein>
<evidence type="ECO:0000256" key="2">
    <source>
        <dbReference type="ARBA" id="ARBA00022598"/>
    </source>
</evidence>
<dbReference type="EMBL" id="GEZM01066451">
    <property type="protein sequence ID" value="JAV67878.1"/>
    <property type="molecule type" value="Transcribed_RNA"/>
</dbReference>
<evidence type="ECO:0000256" key="1">
    <source>
        <dbReference type="ARBA" id="ARBA00006432"/>
    </source>
</evidence>
<proteinExistence type="inferred from homology"/>
<dbReference type="GO" id="GO:0005789">
    <property type="term" value="C:endoplasmic reticulum membrane"/>
    <property type="evidence" value="ECO:0007669"/>
    <property type="project" value="TreeGrafter"/>
</dbReference>
<dbReference type="AlphaFoldDB" id="A0A1Y1L4Z5"/>
<dbReference type="GO" id="GO:0005324">
    <property type="term" value="F:long-chain fatty acid transmembrane transporter activity"/>
    <property type="evidence" value="ECO:0007669"/>
    <property type="project" value="TreeGrafter"/>
</dbReference>
<dbReference type="GO" id="GO:0005886">
    <property type="term" value="C:plasma membrane"/>
    <property type="evidence" value="ECO:0007669"/>
    <property type="project" value="TreeGrafter"/>
</dbReference>
<organism evidence="3">
    <name type="scientific">Photinus pyralis</name>
    <name type="common">Common eastern firefly</name>
    <name type="synonym">Lampyris pyralis</name>
    <dbReference type="NCBI Taxonomy" id="7054"/>
    <lineage>
        <taxon>Eukaryota</taxon>
        <taxon>Metazoa</taxon>
        <taxon>Ecdysozoa</taxon>
        <taxon>Arthropoda</taxon>
        <taxon>Hexapoda</taxon>
        <taxon>Insecta</taxon>
        <taxon>Pterygota</taxon>
        <taxon>Neoptera</taxon>
        <taxon>Endopterygota</taxon>
        <taxon>Coleoptera</taxon>
        <taxon>Polyphaga</taxon>
        <taxon>Elateriformia</taxon>
        <taxon>Elateroidea</taxon>
        <taxon>Lampyridae</taxon>
        <taxon>Lampyrinae</taxon>
        <taxon>Photinus</taxon>
    </lineage>
</organism>
<evidence type="ECO:0000313" key="3">
    <source>
        <dbReference type="EMBL" id="JAV67878.1"/>
    </source>
</evidence>
<dbReference type="SUPFAM" id="SSF56801">
    <property type="entry name" value="Acetyl-CoA synthetase-like"/>
    <property type="match status" value="1"/>
</dbReference>
<accession>A0A1Y1L4Z5</accession>
<dbReference type="PANTHER" id="PTHR43107">
    <property type="entry name" value="LONG-CHAIN FATTY ACID TRANSPORT PROTEIN"/>
    <property type="match status" value="1"/>
</dbReference>
<dbReference type="GO" id="GO:0004467">
    <property type="term" value="F:long-chain fatty acid-CoA ligase activity"/>
    <property type="evidence" value="ECO:0007669"/>
    <property type="project" value="TreeGrafter"/>
</dbReference>
<sequence length="198" mass="22083">MSTSFMGQPKEIFDWVGYLVLEHHQERSFVVNIDNKVGSVGCIPNRLKGLMGIFLIKYDPNTGEPTRDTNGRCIRCGSNEPGLIIGEIRSKVPLDGFSRYLDVDASEKKILSDVFVIGDKYYNSGDVLSCDGLGYFYFQDRVGDTFRWKGENVSTAEVEDIICKTTKLNQVNVYGVEVIDKFIIVGFSLVCANVIGVL</sequence>
<comment type="similarity">
    <text evidence="1">Belongs to the ATP-dependent AMP-binding enzyme family.</text>
</comment>
<name>A0A1Y1L4Z5_PHOPY</name>